<keyword evidence="2" id="KW-1133">Transmembrane helix</keyword>
<dbReference type="EMBL" id="WMKA01000125">
    <property type="protein sequence ID" value="MTG91059.1"/>
    <property type="molecule type" value="Genomic_DNA"/>
</dbReference>
<gene>
    <name evidence="3" type="ORF">GJV82_19265</name>
</gene>
<evidence type="ECO:0000256" key="2">
    <source>
        <dbReference type="SAM" id="Phobius"/>
    </source>
</evidence>
<comment type="caution">
    <text evidence="3">The sequence shown here is derived from an EMBL/GenBank/DDBJ whole genome shotgun (WGS) entry which is preliminary data.</text>
</comment>
<feature type="compositionally biased region" description="Polar residues" evidence="1">
    <location>
        <begin position="1"/>
        <end position="17"/>
    </location>
</feature>
<keyword evidence="2" id="KW-0472">Membrane</keyword>
<dbReference type="Proteomes" id="UP000440668">
    <property type="component" value="Unassembled WGS sequence"/>
</dbReference>
<accession>A0A6N7ZP89</accession>
<reference evidence="3 4" key="1">
    <citation type="submission" date="2019-11" db="EMBL/GenBank/DDBJ databases">
        <title>Cellulosimicrobium composti sp. nov. isolated from a compost.</title>
        <authorList>
            <person name="Yang Y."/>
        </authorList>
    </citation>
    <scope>NUCLEOTIDE SEQUENCE [LARGE SCALE GENOMIC DNA]</scope>
    <source>
        <strain evidence="3 4">BIT-GX5</strain>
    </source>
</reference>
<sequence length="72" mass="7227">MTTQSPTPTVPAQQSASVDVPPTASQPSPAAQSDTTLRTLVIGLLVSVLALTGGAAFYISLEHPSVAPALQA</sequence>
<feature type="region of interest" description="Disordered" evidence="1">
    <location>
        <begin position="1"/>
        <end position="33"/>
    </location>
</feature>
<protein>
    <submittedName>
        <fullName evidence="3">Uncharacterized protein</fullName>
    </submittedName>
</protein>
<organism evidence="3 4">
    <name type="scientific">Cellulosimicrobium composti</name>
    <dbReference type="NCBI Taxonomy" id="2672572"/>
    <lineage>
        <taxon>Bacteria</taxon>
        <taxon>Bacillati</taxon>
        <taxon>Actinomycetota</taxon>
        <taxon>Actinomycetes</taxon>
        <taxon>Micrococcales</taxon>
        <taxon>Promicromonosporaceae</taxon>
        <taxon>Cellulosimicrobium</taxon>
    </lineage>
</organism>
<evidence type="ECO:0000256" key="1">
    <source>
        <dbReference type="SAM" id="MobiDB-lite"/>
    </source>
</evidence>
<evidence type="ECO:0000313" key="3">
    <source>
        <dbReference type="EMBL" id="MTG91059.1"/>
    </source>
</evidence>
<proteinExistence type="predicted"/>
<keyword evidence="2" id="KW-0812">Transmembrane</keyword>
<dbReference type="AlphaFoldDB" id="A0A6N7ZP89"/>
<feature type="transmembrane region" description="Helical" evidence="2">
    <location>
        <begin position="40"/>
        <end position="61"/>
    </location>
</feature>
<name>A0A6N7ZP89_9MICO</name>
<feature type="non-terminal residue" evidence="3">
    <location>
        <position position="72"/>
    </location>
</feature>
<feature type="compositionally biased region" description="Low complexity" evidence="1">
    <location>
        <begin position="21"/>
        <end position="33"/>
    </location>
</feature>
<evidence type="ECO:0000313" key="4">
    <source>
        <dbReference type="Proteomes" id="UP000440668"/>
    </source>
</evidence>
<dbReference type="RefSeq" id="WP_225873510.1">
    <property type="nucleotide sequence ID" value="NZ_WMKA01000125.1"/>
</dbReference>